<comment type="subcellular location">
    <subcellularLocation>
        <location evidence="1">Nucleus</location>
    </subcellularLocation>
</comment>
<keyword evidence="15" id="KW-1185">Reference proteome</keyword>
<feature type="domain" description="C2H2-type" evidence="13">
    <location>
        <begin position="166"/>
        <end position="193"/>
    </location>
</feature>
<comment type="caution">
    <text evidence="14">The sequence shown here is derived from an EMBL/GenBank/DDBJ whole genome shotgun (WGS) entry which is preliminary data.</text>
</comment>
<evidence type="ECO:0000256" key="12">
    <source>
        <dbReference type="SAM" id="SignalP"/>
    </source>
</evidence>
<feature type="domain" description="C2H2-type" evidence="13">
    <location>
        <begin position="309"/>
        <end position="334"/>
    </location>
</feature>
<dbReference type="FunFam" id="3.30.160.60:FF:000100">
    <property type="entry name" value="Zinc finger 45-like"/>
    <property type="match status" value="1"/>
</dbReference>
<evidence type="ECO:0000313" key="14">
    <source>
        <dbReference type="EMBL" id="KAJ3640898.1"/>
    </source>
</evidence>
<evidence type="ECO:0000259" key="13">
    <source>
        <dbReference type="PROSITE" id="PS50157"/>
    </source>
</evidence>
<dbReference type="GO" id="GO:0000981">
    <property type="term" value="F:DNA-binding transcription factor activity, RNA polymerase II-specific"/>
    <property type="evidence" value="ECO:0007669"/>
    <property type="project" value="TreeGrafter"/>
</dbReference>
<evidence type="ECO:0000256" key="10">
    <source>
        <dbReference type="ARBA" id="ARBA00023242"/>
    </source>
</evidence>
<proteinExistence type="inferred from homology"/>
<dbReference type="AlphaFoldDB" id="A0AA38M1Y5"/>
<dbReference type="GO" id="GO:0042802">
    <property type="term" value="F:identical protein binding"/>
    <property type="evidence" value="ECO:0007669"/>
    <property type="project" value="UniProtKB-ARBA"/>
</dbReference>
<evidence type="ECO:0000256" key="11">
    <source>
        <dbReference type="PROSITE-ProRule" id="PRU00042"/>
    </source>
</evidence>
<evidence type="ECO:0000256" key="9">
    <source>
        <dbReference type="ARBA" id="ARBA00023163"/>
    </source>
</evidence>
<accession>A0AA38M1Y5</accession>
<comment type="similarity">
    <text evidence="2">Belongs to the krueppel C2H2-type zinc-finger protein family.</text>
</comment>
<evidence type="ECO:0000256" key="2">
    <source>
        <dbReference type="ARBA" id="ARBA00006991"/>
    </source>
</evidence>
<name>A0AA38M1Y5_9CUCU</name>
<dbReference type="Proteomes" id="UP001168821">
    <property type="component" value="Unassembled WGS sequence"/>
</dbReference>
<evidence type="ECO:0000256" key="8">
    <source>
        <dbReference type="ARBA" id="ARBA00023125"/>
    </source>
</evidence>
<keyword evidence="5 11" id="KW-0863">Zinc-finger</keyword>
<evidence type="ECO:0000256" key="7">
    <source>
        <dbReference type="ARBA" id="ARBA00023015"/>
    </source>
</evidence>
<dbReference type="SMART" id="SM00355">
    <property type="entry name" value="ZnF_C2H2"/>
    <property type="match status" value="6"/>
</dbReference>
<dbReference type="GO" id="GO:0003677">
    <property type="term" value="F:DNA binding"/>
    <property type="evidence" value="ECO:0007669"/>
    <property type="project" value="UniProtKB-KW"/>
</dbReference>
<keyword evidence="9" id="KW-0804">Transcription</keyword>
<feature type="domain" description="C2H2-type" evidence="13">
    <location>
        <begin position="253"/>
        <end position="280"/>
    </location>
</feature>
<keyword evidence="8" id="KW-0238">DNA-binding</keyword>
<dbReference type="InterPro" id="IPR013087">
    <property type="entry name" value="Znf_C2H2_type"/>
</dbReference>
<dbReference type="Gene3D" id="3.30.160.60">
    <property type="entry name" value="Classic Zinc Finger"/>
    <property type="match status" value="5"/>
</dbReference>
<keyword evidence="12" id="KW-0732">Signal</keyword>
<dbReference type="PANTHER" id="PTHR24394">
    <property type="entry name" value="ZINC FINGER PROTEIN"/>
    <property type="match status" value="1"/>
</dbReference>
<keyword evidence="3" id="KW-0479">Metal-binding</keyword>
<feature type="domain" description="C2H2-type" evidence="13">
    <location>
        <begin position="196"/>
        <end position="223"/>
    </location>
</feature>
<evidence type="ECO:0000256" key="3">
    <source>
        <dbReference type="ARBA" id="ARBA00022723"/>
    </source>
</evidence>
<dbReference type="FunFam" id="3.30.160.60:FF:002343">
    <property type="entry name" value="Zinc finger protein 33A"/>
    <property type="match status" value="1"/>
</dbReference>
<keyword evidence="6" id="KW-0862">Zinc</keyword>
<evidence type="ECO:0000256" key="6">
    <source>
        <dbReference type="ARBA" id="ARBA00022833"/>
    </source>
</evidence>
<feature type="domain" description="C2H2-type" evidence="13">
    <location>
        <begin position="224"/>
        <end position="252"/>
    </location>
</feature>
<organism evidence="14 15">
    <name type="scientific">Zophobas morio</name>
    <dbReference type="NCBI Taxonomy" id="2755281"/>
    <lineage>
        <taxon>Eukaryota</taxon>
        <taxon>Metazoa</taxon>
        <taxon>Ecdysozoa</taxon>
        <taxon>Arthropoda</taxon>
        <taxon>Hexapoda</taxon>
        <taxon>Insecta</taxon>
        <taxon>Pterygota</taxon>
        <taxon>Neoptera</taxon>
        <taxon>Endopterygota</taxon>
        <taxon>Coleoptera</taxon>
        <taxon>Polyphaga</taxon>
        <taxon>Cucujiformia</taxon>
        <taxon>Tenebrionidae</taxon>
        <taxon>Zophobas</taxon>
    </lineage>
</organism>
<keyword evidence="4" id="KW-0677">Repeat</keyword>
<dbReference type="GO" id="GO:0008270">
    <property type="term" value="F:zinc ion binding"/>
    <property type="evidence" value="ECO:0007669"/>
    <property type="project" value="UniProtKB-KW"/>
</dbReference>
<keyword evidence="10" id="KW-0539">Nucleus</keyword>
<evidence type="ECO:0000256" key="5">
    <source>
        <dbReference type="ARBA" id="ARBA00022771"/>
    </source>
</evidence>
<feature type="chain" id="PRO_5041402656" description="C2H2-type domain-containing protein" evidence="12">
    <location>
        <begin position="28"/>
        <end position="334"/>
    </location>
</feature>
<dbReference type="Pfam" id="PF00096">
    <property type="entry name" value="zf-C2H2"/>
    <property type="match status" value="3"/>
</dbReference>
<dbReference type="PROSITE" id="PS50157">
    <property type="entry name" value="ZINC_FINGER_C2H2_2"/>
    <property type="match status" value="6"/>
</dbReference>
<feature type="domain" description="C2H2-type" evidence="13">
    <location>
        <begin position="281"/>
        <end position="308"/>
    </location>
</feature>
<evidence type="ECO:0000256" key="4">
    <source>
        <dbReference type="ARBA" id="ARBA00022737"/>
    </source>
</evidence>
<dbReference type="PANTHER" id="PTHR24394:SF44">
    <property type="entry name" value="ZINC FINGER PROTEIN 271-LIKE"/>
    <property type="match status" value="1"/>
</dbReference>
<dbReference type="GO" id="GO:0005634">
    <property type="term" value="C:nucleus"/>
    <property type="evidence" value="ECO:0007669"/>
    <property type="project" value="UniProtKB-SubCell"/>
</dbReference>
<dbReference type="FunFam" id="3.30.160.60:FF:000508">
    <property type="entry name" value="Myeloid zinc finger 1"/>
    <property type="match status" value="1"/>
</dbReference>
<feature type="signal peptide" evidence="12">
    <location>
        <begin position="1"/>
        <end position="27"/>
    </location>
</feature>
<dbReference type="PROSITE" id="PS00028">
    <property type="entry name" value="ZINC_FINGER_C2H2_1"/>
    <property type="match status" value="6"/>
</dbReference>
<reference evidence="14" key="1">
    <citation type="journal article" date="2023" name="G3 (Bethesda)">
        <title>Whole genome assemblies of Zophobas morio and Tenebrio molitor.</title>
        <authorList>
            <person name="Kaur S."/>
            <person name="Stinson S.A."/>
            <person name="diCenzo G.C."/>
        </authorList>
    </citation>
    <scope>NUCLEOTIDE SEQUENCE</scope>
    <source>
        <strain evidence="14">QUZm001</strain>
    </source>
</reference>
<gene>
    <name evidence="14" type="ORF">Zmor_027431</name>
</gene>
<dbReference type="FunFam" id="3.30.160.60:FF:000176">
    <property type="entry name" value="zinc finger protein 70"/>
    <property type="match status" value="1"/>
</dbReference>
<keyword evidence="7" id="KW-0805">Transcription regulation</keyword>
<evidence type="ECO:0000256" key="1">
    <source>
        <dbReference type="ARBA" id="ARBA00004123"/>
    </source>
</evidence>
<evidence type="ECO:0000313" key="15">
    <source>
        <dbReference type="Proteomes" id="UP001168821"/>
    </source>
</evidence>
<dbReference type="EMBL" id="JALNTZ010000009">
    <property type="protein sequence ID" value="KAJ3640898.1"/>
    <property type="molecule type" value="Genomic_DNA"/>
</dbReference>
<dbReference type="InterPro" id="IPR036236">
    <property type="entry name" value="Znf_C2H2_sf"/>
</dbReference>
<protein>
    <recommendedName>
        <fullName evidence="13">C2H2-type domain-containing protein</fullName>
    </recommendedName>
</protein>
<dbReference type="SUPFAM" id="SSF57667">
    <property type="entry name" value="beta-beta-alpha zinc fingers"/>
    <property type="match status" value="3"/>
</dbReference>
<dbReference type="FunFam" id="3.30.160.60:FF:001384">
    <property type="entry name" value="Zinc finger protein"/>
    <property type="match status" value="1"/>
</dbReference>
<dbReference type="Pfam" id="PF13912">
    <property type="entry name" value="zf-C2H2_6"/>
    <property type="match status" value="2"/>
</dbReference>
<sequence length="334" mass="37716">MCTREDSIISHLIKNLHLLVLPSTLWAVHVDPKQEFLVILHVKASSDKVTVDKGVLLTTENFSLKTSVSVNEEIVQLPIASKIETMSDLTNLIYSLHDIKMCLNANASPKCSKYILNGTSSLCDFCSFEVFSETCREVNPVPATGFLETVNFQNGVEGRSQQAKNHLCTTCGKRFSCLWGLEHHMLTHAPPDGKPFKCIVCMKSFAKKYNLNVHTRVHSGERPYVCNMCGKTYSTRSNLTTHMNSAHRDEKKHHCDLCEMTFVHPRVLRIHMRKHTGEKPFMCQICGKVFAKNIHLTIHTRTHTGEKPYMCSICGKAFTTSGNLNSHVKINHKM</sequence>